<dbReference type="GO" id="GO:0005886">
    <property type="term" value="C:plasma membrane"/>
    <property type="evidence" value="ECO:0007669"/>
    <property type="project" value="TreeGrafter"/>
</dbReference>
<keyword evidence="8" id="KW-0479">Metal-binding</keyword>
<dbReference type="GO" id="GO:0089718">
    <property type="term" value="P:amino acid import across plasma membrane"/>
    <property type="evidence" value="ECO:0007669"/>
    <property type="project" value="TreeGrafter"/>
</dbReference>
<dbReference type="PANTHER" id="PTHR11616:SF236">
    <property type="entry name" value="TRANSPORTER"/>
    <property type="match status" value="1"/>
</dbReference>
<evidence type="ECO:0000256" key="9">
    <source>
        <dbReference type="SAM" id="Phobius"/>
    </source>
</evidence>
<dbReference type="InterPro" id="IPR037272">
    <property type="entry name" value="SNS_sf"/>
</dbReference>
<reference evidence="10" key="1">
    <citation type="submission" date="2022-01" db="EMBL/GenBank/DDBJ databases">
        <authorList>
            <person name="King R."/>
        </authorList>
    </citation>
    <scope>NUCLEOTIDE SEQUENCE</scope>
</reference>
<keyword evidence="8" id="KW-0915">Sodium</keyword>
<evidence type="ECO:0000256" key="6">
    <source>
        <dbReference type="ARBA" id="ARBA00022989"/>
    </source>
</evidence>
<sequence length="569" mass="65336">MIEHRTEANTSIMEWKSDQRYLTALFCWTIGLVSIFPVPRLFLRGNLLDTLISYMIIMIIIGIPLVLLELSISQYSRKSISGSWDLCPFFRGIGYTKVVTLFIFQIYSNVLNSYSLFYCFTSIPKLEGGDVSRDYINQSNEETFWQNEVLGMDRILDNKIGEPNWKLVGCLCANMMLVFLANHRATATVQNFLPIAFAIYCTETALLLIFILVTPGSLNGLYDFISAEVNFDMFVVWKKDAKILDVFQSVLFSLGIGLGGLSSIGAQTNFRYPVHASTLWVCLINLGAAILYALMMACFYGIISENTISDIKEIQEEVLHAKPDISHLFTIVPRALEFLPGFQNLWKFIFYSSMFLKGITSSVVMASTILHEIYELKPQLTRRTILCSIIFNLFTCLSGWIFLTNAGATLENFFNKITYMVLIPLINCFQITSIIIFYGLFHFRDDFNFMLGFPLPSYYQITLVSSSLLLPVFTITSMVRYFQEPLGSQANLIITLQKSYLTIVLVWIPFMALVRIIRKRDIRKIFLPSRSWGPSEDLKKSRELFDDQYSVPEFIYEKYLLTNKLEKYD</sequence>
<feature type="binding site" evidence="8">
    <location>
        <position position="285"/>
    </location>
    <ligand>
        <name>Na(+)</name>
        <dbReference type="ChEBI" id="CHEBI:29101"/>
        <label>1</label>
    </ligand>
</feature>
<evidence type="ECO:0000256" key="8">
    <source>
        <dbReference type="PIRSR" id="PIRSR600175-1"/>
    </source>
</evidence>
<keyword evidence="11" id="KW-1185">Reference proteome</keyword>
<organism evidence="10 11">
    <name type="scientific">Phaedon cochleariae</name>
    <name type="common">Mustard beetle</name>
    <dbReference type="NCBI Taxonomy" id="80249"/>
    <lineage>
        <taxon>Eukaryota</taxon>
        <taxon>Metazoa</taxon>
        <taxon>Ecdysozoa</taxon>
        <taxon>Arthropoda</taxon>
        <taxon>Hexapoda</taxon>
        <taxon>Insecta</taxon>
        <taxon>Pterygota</taxon>
        <taxon>Neoptera</taxon>
        <taxon>Endopterygota</taxon>
        <taxon>Coleoptera</taxon>
        <taxon>Polyphaga</taxon>
        <taxon>Cucujiformia</taxon>
        <taxon>Chrysomeloidea</taxon>
        <taxon>Chrysomelidae</taxon>
        <taxon>Chrysomelinae</taxon>
        <taxon>Chrysomelini</taxon>
        <taxon>Phaedon</taxon>
    </lineage>
</organism>
<keyword evidence="3" id="KW-0813">Transport</keyword>
<dbReference type="GO" id="GO:0015187">
    <property type="term" value="F:glycine transmembrane transporter activity"/>
    <property type="evidence" value="ECO:0007669"/>
    <property type="project" value="TreeGrafter"/>
</dbReference>
<dbReference type="GO" id="GO:0005283">
    <property type="term" value="F:amino acid:sodium symporter activity"/>
    <property type="evidence" value="ECO:0007669"/>
    <property type="project" value="TreeGrafter"/>
</dbReference>
<evidence type="ECO:0000256" key="2">
    <source>
        <dbReference type="ARBA" id="ARBA00006459"/>
    </source>
</evidence>
<evidence type="ECO:0000313" key="10">
    <source>
        <dbReference type="EMBL" id="CAH1180122.1"/>
    </source>
</evidence>
<keyword evidence="4 9" id="KW-0812">Transmembrane</keyword>
<feature type="transmembrane region" description="Helical" evidence="9">
    <location>
        <begin position="385"/>
        <end position="405"/>
    </location>
</feature>
<dbReference type="EMBL" id="OU896714">
    <property type="protein sequence ID" value="CAH1180122.1"/>
    <property type="molecule type" value="Genomic_DNA"/>
</dbReference>
<evidence type="ECO:0000256" key="5">
    <source>
        <dbReference type="ARBA" id="ARBA00022847"/>
    </source>
</evidence>
<feature type="transmembrane region" description="Helical" evidence="9">
    <location>
        <begin position="348"/>
        <end position="373"/>
    </location>
</feature>
<feature type="binding site" evidence="8">
    <location>
        <position position="361"/>
    </location>
    <ligand>
        <name>Na(+)</name>
        <dbReference type="ChEBI" id="CHEBI:29101"/>
        <label>1</label>
    </ligand>
</feature>
<feature type="transmembrane region" description="Helical" evidence="9">
    <location>
        <begin position="246"/>
        <end position="266"/>
    </location>
</feature>
<keyword evidence="7 9" id="KW-0472">Membrane</keyword>
<comment type="similarity">
    <text evidence="2">Belongs to the sodium:neurotransmitter symporter (SNF) (TC 2.A.22) family.</text>
</comment>
<comment type="subcellular location">
    <subcellularLocation>
        <location evidence="1">Membrane</location>
        <topology evidence="1">Multi-pass membrane protein</topology>
    </subcellularLocation>
</comment>
<protein>
    <submittedName>
        <fullName evidence="10">Uncharacterized protein</fullName>
    </submittedName>
</protein>
<feature type="transmembrane region" description="Helical" evidence="9">
    <location>
        <begin position="51"/>
        <end position="68"/>
    </location>
</feature>
<keyword evidence="5" id="KW-0769">Symport</keyword>
<keyword evidence="6 9" id="KW-1133">Transmembrane helix</keyword>
<feature type="binding site" evidence="8">
    <location>
        <position position="253"/>
    </location>
    <ligand>
        <name>Na(+)</name>
        <dbReference type="ChEBI" id="CHEBI:29101"/>
        <label>1</label>
    </ligand>
</feature>
<dbReference type="OrthoDB" id="6699552at2759"/>
<feature type="transmembrane region" description="Helical" evidence="9">
    <location>
        <begin position="21"/>
        <end position="39"/>
    </location>
</feature>
<feature type="transmembrane region" description="Helical" evidence="9">
    <location>
        <begin position="417"/>
        <end position="441"/>
    </location>
</feature>
<dbReference type="GO" id="GO:0015179">
    <property type="term" value="F:L-amino acid transmembrane transporter activity"/>
    <property type="evidence" value="ECO:0007669"/>
    <property type="project" value="TreeGrafter"/>
</dbReference>
<feature type="transmembrane region" description="Helical" evidence="9">
    <location>
        <begin position="461"/>
        <end position="479"/>
    </location>
</feature>
<dbReference type="GO" id="GO:0046872">
    <property type="term" value="F:metal ion binding"/>
    <property type="evidence" value="ECO:0007669"/>
    <property type="project" value="UniProtKB-KW"/>
</dbReference>
<dbReference type="PRINTS" id="PR00176">
    <property type="entry name" value="NANEUSMPORT"/>
</dbReference>
<accession>A0A9P0DNM0</accession>
<gene>
    <name evidence="10" type="ORF">PHAECO_LOCUS11550</name>
</gene>
<evidence type="ECO:0000256" key="4">
    <source>
        <dbReference type="ARBA" id="ARBA00022692"/>
    </source>
</evidence>
<name>A0A9P0DNM0_PHACE</name>
<evidence type="ECO:0000313" key="11">
    <source>
        <dbReference type="Proteomes" id="UP001153737"/>
    </source>
</evidence>
<dbReference type="PROSITE" id="PS50267">
    <property type="entry name" value="NA_NEUROTRAN_SYMP_3"/>
    <property type="match status" value="1"/>
</dbReference>
<feature type="transmembrane region" description="Helical" evidence="9">
    <location>
        <begin position="192"/>
        <end position="213"/>
    </location>
</feature>
<dbReference type="Proteomes" id="UP001153737">
    <property type="component" value="Chromosome 8"/>
</dbReference>
<proteinExistence type="inferred from homology"/>
<dbReference type="PANTHER" id="PTHR11616">
    <property type="entry name" value="SODIUM/CHLORIDE DEPENDENT TRANSPORTER"/>
    <property type="match status" value="1"/>
</dbReference>
<dbReference type="Pfam" id="PF00209">
    <property type="entry name" value="SNF"/>
    <property type="match status" value="2"/>
</dbReference>
<dbReference type="AlphaFoldDB" id="A0A9P0DNM0"/>
<dbReference type="InterPro" id="IPR000175">
    <property type="entry name" value="Na/ntran_symport"/>
</dbReference>
<feature type="transmembrane region" description="Helical" evidence="9">
    <location>
        <begin position="278"/>
        <end position="303"/>
    </location>
</feature>
<feature type="transmembrane region" description="Helical" evidence="9">
    <location>
        <begin position="499"/>
        <end position="517"/>
    </location>
</feature>
<evidence type="ECO:0000256" key="3">
    <source>
        <dbReference type="ARBA" id="ARBA00022448"/>
    </source>
</evidence>
<evidence type="ECO:0000256" key="1">
    <source>
        <dbReference type="ARBA" id="ARBA00004141"/>
    </source>
</evidence>
<dbReference type="SUPFAM" id="SSF161070">
    <property type="entry name" value="SNF-like"/>
    <property type="match status" value="1"/>
</dbReference>
<evidence type="ECO:0000256" key="7">
    <source>
        <dbReference type="ARBA" id="ARBA00023136"/>
    </source>
</evidence>
<reference evidence="10" key="2">
    <citation type="submission" date="2022-10" db="EMBL/GenBank/DDBJ databases">
        <authorList>
            <consortium name="ENA_rothamsted_submissions"/>
            <consortium name="culmorum"/>
            <person name="King R."/>
        </authorList>
    </citation>
    <scope>NUCLEOTIDE SEQUENCE</scope>
</reference>